<dbReference type="EMBL" id="UYRU01076641">
    <property type="protein sequence ID" value="VDN27169.1"/>
    <property type="molecule type" value="Genomic_DNA"/>
</dbReference>
<keyword evidence="3" id="KW-1185">Reference proteome</keyword>
<gene>
    <name evidence="2" type="ORF">DILT_LOCUS14950</name>
</gene>
<evidence type="ECO:0000313" key="2">
    <source>
        <dbReference type="EMBL" id="VDN27169.1"/>
    </source>
</evidence>
<sequence>MVDGCELRPLKQKEADELAQQPTGWLPSINYTLPPMTPSTGMSSVSPTEVFILVDVSRTRVNRLYIRKAANFNVIK</sequence>
<dbReference type="OrthoDB" id="447931at2759"/>
<name>A0A3P7Q9R2_DIBLA</name>
<accession>A0A3P7Q9R2</accession>
<protein>
    <submittedName>
        <fullName evidence="2">Uncharacterized protein</fullName>
    </submittedName>
</protein>
<feature type="region of interest" description="Disordered" evidence="1">
    <location>
        <begin position="1"/>
        <end position="21"/>
    </location>
</feature>
<dbReference type="AlphaFoldDB" id="A0A3P7Q9R2"/>
<reference evidence="2 3" key="1">
    <citation type="submission" date="2018-11" db="EMBL/GenBank/DDBJ databases">
        <authorList>
            <consortium name="Pathogen Informatics"/>
        </authorList>
    </citation>
    <scope>NUCLEOTIDE SEQUENCE [LARGE SCALE GENOMIC DNA]</scope>
</reference>
<organism evidence="2 3">
    <name type="scientific">Dibothriocephalus latus</name>
    <name type="common">Fish tapeworm</name>
    <name type="synonym">Diphyllobothrium latum</name>
    <dbReference type="NCBI Taxonomy" id="60516"/>
    <lineage>
        <taxon>Eukaryota</taxon>
        <taxon>Metazoa</taxon>
        <taxon>Spiralia</taxon>
        <taxon>Lophotrochozoa</taxon>
        <taxon>Platyhelminthes</taxon>
        <taxon>Cestoda</taxon>
        <taxon>Eucestoda</taxon>
        <taxon>Diphyllobothriidea</taxon>
        <taxon>Diphyllobothriidae</taxon>
        <taxon>Dibothriocephalus</taxon>
    </lineage>
</organism>
<evidence type="ECO:0000313" key="3">
    <source>
        <dbReference type="Proteomes" id="UP000281553"/>
    </source>
</evidence>
<evidence type="ECO:0000256" key="1">
    <source>
        <dbReference type="SAM" id="MobiDB-lite"/>
    </source>
</evidence>
<proteinExistence type="predicted"/>
<dbReference type="Proteomes" id="UP000281553">
    <property type="component" value="Unassembled WGS sequence"/>
</dbReference>
<feature type="compositionally biased region" description="Basic and acidic residues" evidence="1">
    <location>
        <begin position="1"/>
        <end position="16"/>
    </location>
</feature>